<dbReference type="GO" id="GO:0016887">
    <property type="term" value="F:ATP hydrolysis activity"/>
    <property type="evidence" value="ECO:0007669"/>
    <property type="project" value="InterPro"/>
</dbReference>
<feature type="domain" description="ABC transporter" evidence="8">
    <location>
        <begin position="284"/>
        <end position="527"/>
    </location>
</feature>
<evidence type="ECO:0000313" key="10">
    <source>
        <dbReference type="Proteomes" id="UP000319094"/>
    </source>
</evidence>
<dbReference type="GO" id="GO:0005524">
    <property type="term" value="F:ATP binding"/>
    <property type="evidence" value="ECO:0007669"/>
    <property type="project" value="UniProtKB-KW"/>
</dbReference>
<organism evidence="9 10">
    <name type="scientific">Leucobacter komagatae</name>
    <dbReference type="NCBI Taxonomy" id="55969"/>
    <lineage>
        <taxon>Bacteria</taxon>
        <taxon>Bacillati</taxon>
        <taxon>Actinomycetota</taxon>
        <taxon>Actinomycetes</taxon>
        <taxon>Micrococcales</taxon>
        <taxon>Microbacteriaceae</taxon>
        <taxon>Leucobacter</taxon>
    </lineage>
</organism>
<dbReference type="CDD" id="cd03257">
    <property type="entry name" value="ABC_NikE_OppD_transporters"/>
    <property type="match status" value="2"/>
</dbReference>
<dbReference type="PROSITE" id="PS00211">
    <property type="entry name" value="ABC_TRANSPORTER_1"/>
    <property type="match status" value="2"/>
</dbReference>
<sequence>MTAALSPTPVLEIRDLRVWFANDRGEETETVHGINLALAPGERLGLVGESGCGKTTTILAALGLLPANATVSGQILLNGTDIIAGGDATVRPHRWKDIAMVFQGAMSAFNPVKTIGWQIEEALRFHGFPRETMQARVRELLGLVGLPDGTEKRYPHELSGGMKQRAVIAMALSCEPKVLLADEPTTALDVVVQDQILRLLVDLSDRLGLAVILVTHDLGVVAQSCSRAAVMRAGDIVEIGEVEQLYRDPAHSYTRTLFESTPDITAVANATRASEPATEPLLSVRDLTVQYAGRREHRAVDGVSFQVDRGELVALVGQSGCGKTTTMQSIMGLVPEATGGIEVAGINALGAKRAERKQLRSLVQPIFQDPYESLDVRFTVADTLEEPLLIHRVGKNRAERLARISSALESVGLTPVEQYLDRYPHQLSGGQRQRVAIASGLVLTPSLLLADEPVSMLDVSVRSGVLQLLAELKDTAGLGILMITHDLSTAAEYADRIIVMREGKIIESGTPDEVVNRPQDPYTQLLINSIPSPDPAHARV</sequence>
<dbReference type="InterPro" id="IPR003439">
    <property type="entry name" value="ABC_transporter-like_ATP-bd"/>
</dbReference>
<comment type="similarity">
    <text evidence="2">Belongs to the ABC transporter superfamily.</text>
</comment>
<feature type="domain" description="ABC transporter" evidence="8">
    <location>
        <begin position="13"/>
        <end position="258"/>
    </location>
</feature>
<dbReference type="EMBL" id="VFON01000001">
    <property type="protein sequence ID" value="TQL43314.1"/>
    <property type="molecule type" value="Genomic_DNA"/>
</dbReference>
<dbReference type="GO" id="GO:0005886">
    <property type="term" value="C:plasma membrane"/>
    <property type="evidence" value="ECO:0007669"/>
    <property type="project" value="UniProtKB-SubCell"/>
</dbReference>
<dbReference type="Proteomes" id="UP000319094">
    <property type="component" value="Unassembled WGS sequence"/>
</dbReference>
<evidence type="ECO:0000313" key="9">
    <source>
        <dbReference type="EMBL" id="TQL43314.1"/>
    </source>
</evidence>
<evidence type="ECO:0000256" key="6">
    <source>
        <dbReference type="ARBA" id="ARBA00022840"/>
    </source>
</evidence>
<evidence type="ECO:0000256" key="7">
    <source>
        <dbReference type="ARBA" id="ARBA00023136"/>
    </source>
</evidence>
<dbReference type="OrthoDB" id="4008250at2"/>
<dbReference type="AlphaFoldDB" id="A0A542Y5F4"/>
<dbReference type="InterPro" id="IPR017871">
    <property type="entry name" value="ABC_transporter-like_CS"/>
</dbReference>
<dbReference type="Pfam" id="PF08352">
    <property type="entry name" value="oligo_HPY"/>
    <property type="match status" value="2"/>
</dbReference>
<evidence type="ECO:0000256" key="3">
    <source>
        <dbReference type="ARBA" id="ARBA00022448"/>
    </source>
</evidence>
<dbReference type="InterPro" id="IPR027417">
    <property type="entry name" value="P-loop_NTPase"/>
</dbReference>
<evidence type="ECO:0000256" key="1">
    <source>
        <dbReference type="ARBA" id="ARBA00004202"/>
    </source>
</evidence>
<comment type="subcellular location">
    <subcellularLocation>
        <location evidence="1">Cell membrane</location>
        <topology evidence="1">Peripheral membrane protein</topology>
    </subcellularLocation>
</comment>
<dbReference type="SMART" id="SM00382">
    <property type="entry name" value="AAA"/>
    <property type="match status" value="2"/>
</dbReference>
<dbReference type="InterPro" id="IPR003593">
    <property type="entry name" value="AAA+_ATPase"/>
</dbReference>
<dbReference type="InterPro" id="IPR050388">
    <property type="entry name" value="ABC_Ni/Peptide_Import"/>
</dbReference>
<keyword evidence="7" id="KW-0472">Membrane</keyword>
<evidence type="ECO:0000256" key="5">
    <source>
        <dbReference type="ARBA" id="ARBA00022741"/>
    </source>
</evidence>
<comment type="caution">
    <text evidence="9">The sequence shown here is derived from an EMBL/GenBank/DDBJ whole genome shotgun (WGS) entry which is preliminary data.</text>
</comment>
<evidence type="ECO:0000256" key="4">
    <source>
        <dbReference type="ARBA" id="ARBA00022475"/>
    </source>
</evidence>
<keyword evidence="5" id="KW-0547">Nucleotide-binding</keyword>
<proteinExistence type="inferred from homology"/>
<gene>
    <name evidence="9" type="ORF">FB468_1333</name>
</gene>
<dbReference type="PROSITE" id="PS50893">
    <property type="entry name" value="ABC_TRANSPORTER_2"/>
    <property type="match status" value="2"/>
</dbReference>
<dbReference type="Gene3D" id="3.40.50.300">
    <property type="entry name" value="P-loop containing nucleotide triphosphate hydrolases"/>
    <property type="match status" value="2"/>
</dbReference>
<evidence type="ECO:0000256" key="2">
    <source>
        <dbReference type="ARBA" id="ARBA00005417"/>
    </source>
</evidence>
<reference evidence="9 10" key="1">
    <citation type="submission" date="2019-06" db="EMBL/GenBank/DDBJ databases">
        <title>Sequencing the genomes of 1000 actinobacteria strains.</title>
        <authorList>
            <person name="Klenk H.-P."/>
        </authorList>
    </citation>
    <scope>NUCLEOTIDE SEQUENCE [LARGE SCALE GENOMIC DNA]</scope>
    <source>
        <strain evidence="9 10">DSM 8803</strain>
    </source>
</reference>
<accession>A0A542Y5F4</accession>
<dbReference type="RefSeq" id="WP_141886655.1">
    <property type="nucleotide sequence ID" value="NZ_BAAAUY010000010.1"/>
</dbReference>
<dbReference type="PANTHER" id="PTHR43297:SF2">
    <property type="entry name" value="DIPEPTIDE TRANSPORT ATP-BINDING PROTEIN DPPD"/>
    <property type="match status" value="1"/>
</dbReference>
<dbReference type="InterPro" id="IPR013563">
    <property type="entry name" value="Oligopep_ABC_C"/>
</dbReference>
<keyword evidence="3" id="KW-0813">Transport</keyword>
<keyword evidence="4" id="KW-1003">Cell membrane</keyword>
<name>A0A542Y5F4_9MICO</name>
<dbReference type="NCBIfam" id="NF008453">
    <property type="entry name" value="PRK11308.1"/>
    <property type="match status" value="2"/>
</dbReference>
<dbReference type="PANTHER" id="PTHR43297">
    <property type="entry name" value="OLIGOPEPTIDE TRANSPORT ATP-BINDING PROTEIN APPD"/>
    <property type="match status" value="1"/>
</dbReference>
<evidence type="ECO:0000259" key="8">
    <source>
        <dbReference type="PROSITE" id="PS50893"/>
    </source>
</evidence>
<keyword evidence="6 9" id="KW-0067">ATP-binding</keyword>
<dbReference type="SUPFAM" id="SSF52540">
    <property type="entry name" value="P-loop containing nucleoside triphosphate hydrolases"/>
    <property type="match status" value="2"/>
</dbReference>
<keyword evidence="10" id="KW-1185">Reference proteome</keyword>
<protein>
    <submittedName>
        <fullName evidence="9">Peptide/nickel transport system ATP-binding protein</fullName>
    </submittedName>
</protein>
<dbReference type="GO" id="GO:0015833">
    <property type="term" value="P:peptide transport"/>
    <property type="evidence" value="ECO:0007669"/>
    <property type="project" value="InterPro"/>
</dbReference>
<dbReference type="Pfam" id="PF00005">
    <property type="entry name" value="ABC_tran"/>
    <property type="match status" value="2"/>
</dbReference>